<dbReference type="EMBL" id="MCGE01000025">
    <property type="protein sequence ID" value="ORZ10186.1"/>
    <property type="molecule type" value="Genomic_DNA"/>
</dbReference>
<feature type="region of interest" description="Disordered" evidence="1">
    <location>
        <begin position="380"/>
        <end position="413"/>
    </location>
</feature>
<feature type="region of interest" description="Disordered" evidence="1">
    <location>
        <begin position="1035"/>
        <end position="1054"/>
    </location>
</feature>
<dbReference type="GO" id="GO:0005543">
    <property type="term" value="F:phospholipid binding"/>
    <property type="evidence" value="ECO:0007669"/>
    <property type="project" value="InterPro"/>
</dbReference>
<name>A0A1X2I696_9FUNG</name>
<protein>
    <recommendedName>
        <fullName evidence="3">Pleckstrin homology domain-containing protein</fullName>
    </recommendedName>
</protein>
<feature type="compositionally biased region" description="Polar residues" evidence="1">
    <location>
        <begin position="437"/>
        <end position="447"/>
    </location>
</feature>
<keyword evidence="2" id="KW-0472">Membrane</keyword>
<dbReference type="Proteomes" id="UP000193560">
    <property type="component" value="Unassembled WGS sequence"/>
</dbReference>
<feature type="region of interest" description="Disordered" evidence="1">
    <location>
        <begin position="428"/>
        <end position="496"/>
    </location>
</feature>
<sequence>QTHIRKEKQKTVYSFVFFLFVVFTLVLQTFFSIFFYFFGLYLLHSFTYKYHSFIPFIDIYSLPFLFLFTKNYEPPQPTTQPTRSTSLRPSASSSTNTTTARSSASPMFPTPTPSRSTPQSLEQLLQLKLDIGQQLDEKQQLHQTCESGIQKNVLARQIGQLQTKLSDLDLQLKQQEDSPLDTTDKRRHLERDFLSHRGQQRKDKPYPQKGLGVLSSPSTSNVLSAAGAIPSSSSLLPLPPPPSGSTPTKRRSKVPNNDRRNTDIEFATEIGQGLLIEVRKMQAILQEKEEQLRALEIQKTDLERSAEAMAKQLRQREENEEKLKEETWNLELTKQELTLSVTELQQHLQKATNEQTKLAKQTSDLRSDIEQLRDREEKLTASLETSKQRHEQDMSAMRRHCAGLQRESQQHAKHIDTLTSELAIAKAQSRLGKHHTSPSNVGSNHGELSSDEGTDPSHSNLDPSSIHHHHHHRSGSPTVSSIPPSPKQSPASAMEVETLKTSLAHAHRMVSNLRSNLHKEKTEKFEFKKLLAESQETIEQLQNDPHLWVDAPSLSSSANHGGLANGSLDDQKKRKVKQHRRTIRKPHRGGSSGGLGGNMATLATATSKSGSRKYRNGMDSSENNSDDFYSYSSASSDDDDDEHDSVPPPPGFTSLSLELSQSTAKFENVSCEMGVMTDMESTVVLDGHHYEQQLDRLQQLESWYQASLDKSTQWTESTLVCMNQDPVTLCETTTQTHKVTPVDMALQTTEPESVHQECQCDLPNLGEATIETLAIAPTAFANSSPTESSPILIGVDQGVQCRNINPSQKLEMATQVDPILVTDASTQFDNVSVNSAVQHEYSSVDQHTQYDIIGTETKDSATQHEMKSISKDVSTQSDRLETMTATAVAASTATLGKSVMVDAGCDPIIFDTCSNGSTNVAIQAVSPVVKLSNGGLHGEWFENTRSTNDAKVQHDGTNMAPMTLGTTTSANLDGDYSWLGSFNEIETGTTPSVDRSTKDTSSKLYSQEEMDETVSKAVEAAITKHKLANEKMLDQQSSMVPTRPTQPPPSALLDKATKNSSVITFAAASTMDFNNSNGQLGWQSSISNTNNRTPSHSTTNAVHPAVIVSSSESDKAPSIASSTHDDDDDEEVTSVLPPPTTTADPTISSITQTMIGEWLTKYTRKHMGVQERQHERYFWVHPYTRTLYWCTRTPGADGGELKAKSAFVESVTVANDDSPDGDGGVPCLLIQTLTRQLKIKAPTKERHDLWLEVRKK</sequence>
<dbReference type="GO" id="GO:0005938">
    <property type="term" value="C:cell cortex"/>
    <property type="evidence" value="ECO:0007669"/>
    <property type="project" value="InterPro"/>
</dbReference>
<feature type="region of interest" description="Disordered" evidence="1">
    <location>
        <begin position="987"/>
        <end position="1008"/>
    </location>
</feature>
<feature type="compositionally biased region" description="Low complexity" evidence="1">
    <location>
        <begin position="79"/>
        <end position="118"/>
    </location>
</feature>
<feature type="transmembrane region" description="Helical" evidence="2">
    <location>
        <begin position="12"/>
        <end position="38"/>
    </location>
</feature>
<feature type="region of interest" description="Disordered" evidence="1">
    <location>
        <begin position="1109"/>
        <end position="1146"/>
    </location>
</feature>
<dbReference type="InterPro" id="IPR024774">
    <property type="entry name" value="PH_dom-Mcp5-type"/>
</dbReference>
<comment type="caution">
    <text evidence="4">The sequence shown here is derived from an EMBL/GenBank/DDBJ whole genome shotgun (WGS) entry which is preliminary data.</text>
</comment>
<dbReference type="GO" id="GO:0000226">
    <property type="term" value="P:microtubule cytoskeleton organization"/>
    <property type="evidence" value="ECO:0007669"/>
    <property type="project" value="TreeGrafter"/>
</dbReference>
<dbReference type="Pfam" id="PF12814">
    <property type="entry name" value="Mcp5_PH"/>
    <property type="match status" value="1"/>
</dbReference>
<keyword evidence="2" id="KW-1133">Transmembrane helix</keyword>
<evidence type="ECO:0000313" key="5">
    <source>
        <dbReference type="Proteomes" id="UP000193560"/>
    </source>
</evidence>
<feature type="region of interest" description="Disordered" evidence="1">
    <location>
        <begin position="549"/>
        <end position="656"/>
    </location>
</feature>
<dbReference type="GO" id="GO:0032065">
    <property type="term" value="P:maintenance of protein location in cell cortex"/>
    <property type="evidence" value="ECO:0007669"/>
    <property type="project" value="InterPro"/>
</dbReference>
<feature type="non-terminal residue" evidence="4">
    <location>
        <position position="1256"/>
    </location>
</feature>
<evidence type="ECO:0000259" key="3">
    <source>
        <dbReference type="Pfam" id="PF12814"/>
    </source>
</evidence>
<dbReference type="PANTHER" id="PTHR28190">
    <property type="entry name" value="NUCLEAR MIGRATION PROTEIN NUM1"/>
    <property type="match status" value="1"/>
</dbReference>
<feature type="domain" description="Pleckstrin homology" evidence="3">
    <location>
        <begin position="1147"/>
        <end position="1252"/>
    </location>
</feature>
<feature type="region of interest" description="Disordered" evidence="1">
    <location>
        <begin position="191"/>
        <end position="262"/>
    </location>
</feature>
<keyword evidence="5" id="KW-1185">Reference proteome</keyword>
<feature type="non-terminal residue" evidence="4">
    <location>
        <position position="1"/>
    </location>
</feature>
<proteinExistence type="predicted"/>
<feature type="compositionally biased region" description="Basic and acidic residues" evidence="1">
    <location>
        <begin position="191"/>
        <end position="206"/>
    </location>
</feature>
<dbReference type="GO" id="GO:0005739">
    <property type="term" value="C:mitochondrion"/>
    <property type="evidence" value="ECO:0007669"/>
    <property type="project" value="TreeGrafter"/>
</dbReference>
<dbReference type="InterPro" id="IPR053005">
    <property type="entry name" value="Nuclear_Pos-Cytoskel_Interact"/>
</dbReference>
<dbReference type="AlphaFoldDB" id="A0A1X2I696"/>
<feature type="compositionally biased region" description="Basic residues" evidence="1">
    <location>
        <begin position="573"/>
        <end position="588"/>
    </location>
</feature>
<evidence type="ECO:0000313" key="4">
    <source>
        <dbReference type="EMBL" id="ORZ10186.1"/>
    </source>
</evidence>
<dbReference type="PANTHER" id="PTHR28190:SF2">
    <property type="entry name" value="MIGRATION PROTEIN, PUTATIVE (AFU_ORTHOLOGUE AFUA_2G07730)-RELATED"/>
    <property type="match status" value="1"/>
</dbReference>
<reference evidence="4 5" key="1">
    <citation type="submission" date="2016-07" db="EMBL/GenBank/DDBJ databases">
        <title>Pervasive Adenine N6-methylation of Active Genes in Fungi.</title>
        <authorList>
            <consortium name="DOE Joint Genome Institute"/>
            <person name="Mondo S.J."/>
            <person name="Dannebaum R.O."/>
            <person name="Kuo R.C."/>
            <person name="Labutti K."/>
            <person name="Haridas S."/>
            <person name="Kuo A."/>
            <person name="Salamov A."/>
            <person name="Ahrendt S.R."/>
            <person name="Lipzen A."/>
            <person name="Sullivan W."/>
            <person name="Andreopoulos W.B."/>
            <person name="Clum A."/>
            <person name="Lindquist E."/>
            <person name="Daum C."/>
            <person name="Ramamoorthy G.K."/>
            <person name="Gryganskyi A."/>
            <person name="Culley D."/>
            <person name="Magnuson J.K."/>
            <person name="James T.Y."/>
            <person name="O'Malley M.A."/>
            <person name="Stajich J.E."/>
            <person name="Spatafora J.W."/>
            <person name="Visel A."/>
            <person name="Grigoriev I.V."/>
        </authorList>
    </citation>
    <scope>NUCLEOTIDE SEQUENCE [LARGE SCALE GENOMIC DNA]</scope>
    <source>
        <strain evidence="4 5">NRRL 1336</strain>
    </source>
</reference>
<feature type="region of interest" description="Disordered" evidence="1">
    <location>
        <begin position="76"/>
        <end position="119"/>
    </location>
</feature>
<dbReference type="GO" id="GO:0015631">
    <property type="term" value="F:tubulin binding"/>
    <property type="evidence" value="ECO:0007669"/>
    <property type="project" value="TreeGrafter"/>
</dbReference>
<feature type="compositionally biased region" description="Low complexity" evidence="1">
    <location>
        <begin position="223"/>
        <end position="236"/>
    </location>
</feature>
<evidence type="ECO:0000256" key="2">
    <source>
        <dbReference type="SAM" id="Phobius"/>
    </source>
</evidence>
<dbReference type="OrthoDB" id="2149224at2759"/>
<evidence type="ECO:0000256" key="1">
    <source>
        <dbReference type="SAM" id="MobiDB-lite"/>
    </source>
</evidence>
<dbReference type="STRING" id="90262.A0A1X2I696"/>
<gene>
    <name evidence="4" type="ORF">BCR42DRAFT_114024</name>
</gene>
<accession>A0A1X2I696</accession>
<feature type="compositionally biased region" description="Low complexity" evidence="1">
    <location>
        <begin position="619"/>
        <end position="635"/>
    </location>
</feature>
<keyword evidence="2" id="KW-0812">Transmembrane</keyword>
<organism evidence="4 5">
    <name type="scientific">Absidia repens</name>
    <dbReference type="NCBI Taxonomy" id="90262"/>
    <lineage>
        <taxon>Eukaryota</taxon>
        <taxon>Fungi</taxon>
        <taxon>Fungi incertae sedis</taxon>
        <taxon>Mucoromycota</taxon>
        <taxon>Mucoromycotina</taxon>
        <taxon>Mucoromycetes</taxon>
        <taxon>Mucorales</taxon>
        <taxon>Cunninghamellaceae</taxon>
        <taxon>Absidia</taxon>
    </lineage>
</organism>